<dbReference type="PANTHER" id="PTHR30627">
    <property type="entry name" value="PEPTIDOGLYCAN D,D-TRANSPEPTIDASE"/>
    <property type="match status" value="1"/>
</dbReference>
<dbReference type="Pfam" id="PF03793">
    <property type="entry name" value="PASTA"/>
    <property type="match status" value="1"/>
</dbReference>
<dbReference type="InterPro" id="IPR001460">
    <property type="entry name" value="PCN-bd_Tpept"/>
</dbReference>
<feature type="non-terminal residue" evidence="2">
    <location>
        <position position="186"/>
    </location>
</feature>
<evidence type="ECO:0000313" key="2">
    <source>
        <dbReference type="EMBL" id="PKC50813.1"/>
    </source>
</evidence>
<dbReference type="Gene3D" id="3.30.450.330">
    <property type="match status" value="1"/>
</dbReference>
<gene>
    <name evidence="2" type="ORF">RhiirA1_405855</name>
</gene>
<dbReference type="EMBL" id="LLXH01008993">
    <property type="protein sequence ID" value="PKC50813.1"/>
    <property type="molecule type" value="Genomic_DNA"/>
</dbReference>
<dbReference type="SUPFAM" id="SSF56601">
    <property type="entry name" value="beta-lactamase/transpeptidase-like"/>
    <property type="match status" value="1"/>
</dbReference>
<dbReference type="CDD" id="cd06576">
    <property type="entry name" value="PASTA_Pbp2x-like_1"/>
    <property type="match status" value="1"/>
</dbReference>
<dbReference type="AlphaFoldDB" id="A0A2N0QID3"/>
<feature type="domain" description="PASTA" evidence="1">
    <location>
        <begin position="127"/>
        <end position="186"/>
    </location>
</feature>
<reference evidence="2 3" key="1">
    <citation type="submission" date="2017-10" db="EMBL/GenBank/DDBJ databases">
        <title>Extensive intraspecific genome diversity in a model arbuscular mycorrhizal fungus.</title>
        <authorList>
            <person name="Chen E.C.H."/>
            <person name="Morin E."/>
            <person name="Baudet D."/>
            <person name="Noel J."/>
            <person name="Ndikumana S."/>
            <person name="Charron P."/>
            <person name="St-Onge C."/>
            <person name="Giorgi J."/>
            <person name="Grigoriev I.V."/>
            <person name="Roux C."/>
            <person name="Martin F.M."/>
            <person name="Corradi N."/>
        </authorList>
    </citation>
    <scope>NUCLEOTIDE SEQUENCE [LARGE SCALE GENOMIC DNA]</scope>
    <source>
        <strain evidence="2 3">A1</strain>
    </source>
</reference>
<name>A0A2N0QID3_9GLOM</name>
<dbReference type="PANTHER" id="PTHR30627:SF26">
    <property type="entry name" value="PENICILLIN-BINDING PROTEIN 2B"/>
    <property type="match status" value="1"/>
</dbReference>
<dbReference type="SMART" id="SM00740">
    <property type="entry name" value="PASTA"/>
    <property type="match status" value="1"/>
</dbReference>
<dbReference type="PROSITE" id="PS51178">
    <property type="entry name" value="PASTA"/>
    <property type="match status" value="1"/>
</dbReference>
<organism evidence="2 3">
    <name type="scientific">Rhizophagus irregularis</name>
    <dbReference type="NCBI Taxonomy" id="588596"/>
    <lineage>
        <taxon>Eukaryota</taxon>
        <taxon>Fungi</taxon>
        <taxon>Fungi incertae sedis</taxon>
        <taxon>Mucoromycota</taxon>
        <taxon>Glomeromycotina</taxon>
        <taxon>Glomeromycetes</taxon>
        <taxon>Glomerales</taxon>
        <taxon>Glomeraceae</taxon>
        <taxon>Rhizophagus</taxon>
    </lineage>
</organism>
<evidence type="ECO:0000313" key="3">
    <source>
        <dbReference type="Proteomes" id="UP000232688"/>
    </source>
</evidence>
<comment type="caution">
    <text evidence="2">The sequence shown here is derived from an EMBL/GenBank/DDBJ whole genome shotgun (WGS) entry which is preliminary data.</text>
</comment>
<dbReference type="Proteomes" id="UP000232688">
    <property type="component" value="Unassembled WGS sequence"/>
</dbReference>
<dbReference type="SUPFAM" id="SSF54184">
    <property type="entry name" value="Penicillin-binding protein 2x (pbp-2x), c-terminal domain"/>
    <property type="match status" value="1"/>
</dbReference>
<evidence type="ECO:0000259" key="1">
    <source>
        <dbReference type="PROSITE" id="PS51178"/>
    </source>
</evidence>
<protein>
    <submittedName>
        <fullName evidence="2">Beta-lactamase/transpeptidase-like protein</fullName>
    </submittedName>
</protein>
<sequence length="186" mass="19957">PVVKGNPVTKETAQQVRDVLASTVTSEAGTAKRFAIEGYEVAGKTGTAYIANSDGSGQYLTGHQNDYLYSFLGMAPANDPQLIMYVSVKQPKLEGLETGSEPVSKVFTSVMENSLKYLNIDPTDVADVELKPIENYVGQDVTKVANNLTNAGLKPILVGEGGKIVDQYPKGNMQLTIGSHVFLKTE</sequence>
<dbReference type="GO" id="GO:0008658">
    <property type="term" value="F:penicillin binding"/>
    <property type="evidence" value="ECO:0007669"/>
    <property type="project" value="InterPro"/>
</dbReference>
<dbReference type="Pfam" id="PF00905">
    <property type="entry name" value="Transpeptidase"/>
    <property type="match status" value="1"/>
</dbReference>
<accession>A0A2N0QID3</accession>
<dbReference type="VEuPathDB" id="FungiDB:RhiirA1_405855"/>
<dbReference type="InterPro" id="IPR050515">
    <property type="entry name" value="Beta-lactam/transpept"/>
</dbReference>
<dbReference type="InterPro" id="IPR012338">
    <property type="entry name" value="Beta-lactam/transpept-like"/>
</dbReference>
<dbReference type="GO" id="GO:0071555">
    <property type="term" value="P:cell wall organization"/>
    <property type="evidence" value="ECO:0007669"/>
    <property type="project" value="TreeGrafter"/>
</dbReference>
<proteinExistence type="predicted"/>
<feature type="non-terminal residue" evidence="2">
    <location>
        <position position="1"/>
    </location>
</feature>
<dbReference type="InterPro" id="IPR005543">
    <property type="entry name" value="PASTA_dom"/>
</dbReference>
<reference evidence="2 3" key="2">
    <citation type="submission" date="2017-10" db="EMBL/GenBank/DDBJ databases">
        <title>Genome analyses suggest a sexual origin of heterokaryosis in a supposedly ancient asexual fungus.</title>
        <authorList>
            <person name="Corradi N."/>
            <person name="Sedzielewska K."/>
            <person name="Noel J."/>
            <person name="Charron P."/>
            <person name="Farinelli L."/>
            <person name="Marton T."/>
            <person name="Kruger M."/>
            <person name="Pelin A."/>
            <person name="Brachmann A."/>
            <person name="Corradi N."/>
        </authorList>
    </citation>
    <scope>NUCLEOTIDE SEQUENCE [LARGE SCALE GENOMIC DNA]</scope>
    <source>
        <strain evidence="2 3">A1</strain>
    </source>
</reference>
<dbReference type="GO" id="GO:0005886">
    <property type="term" value="C:plasma membrane"/>
    <property type="evidence" value="ECO:0007669"/>
    <property type="project" value="TreeGrafter"/>
</dbReference>